<dbReference type="CDD" id="cd20736">
    <property type="entry name" value="PoNe_Nuclease"/>
    <property type="match status" value="1"/>
</dbReference>
<dbReference type="eggNOG" id="COG0792">
    <property type="taxonomic scope" value="Bacteria"/>
</dbReference>
<comment type="caution">
    <text evidence="3">The sequence shown here is derived from an EMBL/GenBank/DDBJ whole genome shotgun (WGS) entry which is preliminary data.</text>
</comment>
<evidence type="ECO:0000313" key="4">
    <source>
        <dbReference type="Proteomes" id="UP000028542"/>
    </source>
</evidence>
<dbReference type="PANTHER" id="PTHR34039">
    <property type="entry name" value="UPF0102 PROTEIN YRAN"/>
    <property type="match status" value="1"/>
</dbReference>
<gene>
    <name evidence="3" type="ORF">IO99_09930</name>
</gene>
<dbReference type="NCBIfam" id="TIGR00252">
    <property type="entry name" value="YraN family protein"/>
    <property type="match status" value="1"/>
</dbReference>
<dbReference type="AlphaFoldDB" id="A0A084JBQ6"/>
<dbReference type="InterPro" id="IPR011335">
    <property type="entry name" value="Restrct_endonuc-II-like"/>
</dbReference>
<dbReference type="InterPro" id="IPR011856">
    <property type="entry name" value="tRNA_endonuc-like_dom_sf"/>
</dbReference>
<evidence type="ECO:0000313" key="3">
    <source>
        <dbReference type="EMBL" id="KEZ86390.1"/>
    </source>
</evidence>
<dbReference type="RefSeq" id="WP_035132772.1">
    <property type="nucleotide sequence ID" value="NZ_JPMD01000023.1"/>
</dbReference>
<evidence type="ECO:0000256" key="2">
    <source>
        <dbReference type="HAMAP-Rule" id="MF_00048"/>
    </source>
</evidence>
<dbReference type="Pfam" id="PF02021">
    <property type="entry name" value="UPF0102"/>
    <property type="match status" value="1"/>
</dbReference>
<sequence length="120" mass="14049">MKILNKTIGNYGENLAREYIEKNGYIILEENFLCKLGEIDIIAKDNNYICFIEVKTRYSKRYGTPLESITNTKKRKLYKTAQYYICLKNIHKSYFRFDAIEVTLISSGETPNITLIKNAF</sequence>
<name>A0A084JBQ6_9CLOT</name>
<dbReference type="NCBIfam" id="NF009150">
    <property type="entry name" value="PRK12497.1-3"/>
    <property type="match status" value="1"/>
</dbReference>
<dbReference type="Gene3D" id="3.40.1350.10">
    <property type="match status" value="1"/>
</dbReference>
<dbReference type="HAMAP" id="MF_00048">
    <property type="entry name" value="UPF0102"/>
    <property type="match status" value="1"/>
</dbReference>
<dbReference type="InterPro" id="IPR003509">
    <property type="entry name" value="UPF0102_YraN-like"/>
</dbReference>
<dbReference type="SUPFAM" id="SSF52980">
    <property type="entry name" value="Restriction endonuclease-like"/>
    <property type="match status" value="1"/>
</dbReference>
<comment type="similarity">
    <text evidence="1 2">Belongs to the UPF0102 family.</text>
</comment>
<evidence type="ECO:0000256" key="1">
    <source>
        <dbReference type="ARBA" id="ARBA00006738"/>
    </source>
</evidence>
<dbReference type="STRING" id="318464.IO99_09930"/>
<dbReference type="PANTHER" id="PTHR34039:SF1">
    <property type="entry name" value="UPF0102 PROTEIN YRAN"/>
    <property type="match status" value="1"/>
</dbReference>
<protein>
    <recommendedName>
        <fullName evidence="2">UPF0102 protein IO99_09930</fullName>
    </recommendedName>
</protein>
<dbReference type="EMBL" id="JPMD01000023">
    <property type="protein sequence ID" value="KEZ86390.1"/>
    <property type="molecule type" value="Genomic_DNA"/>
</dbReference>
<accession>A0A084JBQ6</accession>
<organism evidence="3 4">
    <name type="scientific">Clostridium sulfidigenes</name>
    <dbReference type="NCBI Taxonomy" id="318464"/>
    <lineage>
        <taxon>Bacteria</taxon>
        <taxon>Bacillati</taxon>
        <taxon>Bacillota</taxon>
        <taxon>Clostridia</taxon>
        <taxon>Eubacteriales</taxon>
        <taxon>Clostridiaceae</taxon>
        <taxon>Clostridium</taxon>
    </lineage>
</organism>
<dbReference type="Proteomes" id="UP000028542">
    <property type="component" value="Unassembled WGS sequence"/>
</dbReference>
<proteinExistence type="inferred from homology"/>
<dbReference type="GO" id="GO:0003676">
    <property type="term" value="F:nucleic acid binding"/>
    <property type="evidence" value="ECO:0007669"/>
    <property type="project" value="InterPro"/>
</dbReference>
<reference evidence="3 4" key="1">
    <citation type="submission" date="2014-07" db="EMBL/GenBank/DDBJ databases">
        <title>Draft genome of Clostridium sulfidigenes 113A isolated from sediments associated with methane hydrate from Krishna Godavari basin.</title>
        <authorList>
            <person name="Honkalas V.S."/>
            <person name="Dabir A.P."/>
            <person name="Arora P."/>
            <person name="Dhakephalkar P.K."/>
        </authorList>
    </citation>
    <scope>NUCLEOTIDE SEQUENCE [LARGE SCALE GENOMIC DNA]</scope>
    <source>
        <strain evidence="3 4">113A</strain>
    </source>
</reference>
<keyword evidence="4" id="KW-1185">Reference proteome</keyword>